<accession>A0A2G8IXV9</accession>
<reference evidence="1 2" key="1">
    <citation type="submission" date="2017-11" db="EMBL/GenBank/DDBJ databases">
        <title>Draft genome sequence of Bacillus pumilus 51_5il from lake Gorkoye (Russia: Novosibirsk region).</title>
        <authorList>
            <person name="Shipova A.A."/>
            <person name="Rozanov A.S."/>
            <person name="Bryanskaya A.V."/>
            <person name="Peltek S.E."/>
        </authorList>
    </citation>
    <scope>NUCLEOTIDE SEQUENCE [LARGE SCALE GENOMIC DNA]</scope>
    <source>
        <strain evidence="1 2">51_5il</strain>
    </source>
</reference>
<dbReference type="AlphaFoldDB" id="A0A2G8IXV9"/>
<organism evidence="1 2">
    <name type="scientific">Bacillus pumilus</name>
    <name type="common">Bacillus mesentericus</name>
    <dbReference type="NCBI Taxonomy" id="1408"/>
    <lineage>
        <taxon>Bacteria</taxon>
        <taxon>Bacillati</taxon>
        <taxon>Bacillota</taxon>
        <taxon>Bacilli</taxon>
        <taxon>Bacillales</taxon>
        <taxon>Bacillaceae</taxon>
        <taxon>Bacillus</taxon>
    </lineage>
</organism>
<dbReference type="RefSeq" id="WP_099726250.1">
    <property type="nucleotide sequence ID" value="NZ_PEKP01000004.1"/>
</dbReference>
<protein>
    <recommendedName>
        <fullName evidence="3">DNA-binding protein</fullName>
    </recommendedName>
</protein>
<name>A0A2G8IXV9_BACPU</name>
<comment type="caution">
    <text evidence="1">The sequence shown here is derived from an EMBL/GenBank/DDBJ whole genome shotgun (WGS) entry which is preliminary data.</text>
</comment>
<evidence type="ECO:0000313" key="1">
    <source>
        <dbReference type="EMBL" id="PIK28337.1"/>
    </source>
</evidence>
<sequence length="72" mass="8544">MNKEEIKKWMEENLVGTDEAREITGQSRSAFNQALETKRIIPFFTTGEGTGKRNLYLKRDLEEYYKNKKKIK</sequence>
<evidence type="ECO:0000313" key="2">
    <source>
        <dbReference type="Proteomes" id="UP000230768"/>
    </source>
</evidence>
<gene>
    <name evidence="1" type="ORF">CTV99_03195</name>
</gene>
<evidence type="ECO:0008006" key="3">
    <source>
        <dbReference type="Google" id="ProtNLM"/>
    </source>
</evidence>
<dbReference type="EMBL" id="PEKP01000004">
    <property type="protein sequence ID" value="PIK28337.1"/>
    <property type="molecule type" value="Genomic_DNA"/>
</dbReference>
<dbReference type="Proteomes" id="UP000230768">
    <property type="component" value="Unassembled WGS sequence"/>
</dbReference>
<proteinExistence type="predicted"/>